<gene>
    <name evidence="3" type="primary">LOC111112169</name>
</gene>
<feature type="transmembrane region" description="Helical" evidence="1">
    <location>
        <begin position="7"/>
        <end position="27"/>
    </location>
</feature>
<organism evidence="2 3">
    <name type="scientific">Crassostrea virginica</name>
    <name type="common">Eastern oyster</name>
    <dbReference type="NCBI Taxonomy" id="6565"/>
    <lineage>
        <taxon>Eukaryota</taxon>
        <taxon>Metazoa</taxon>
        <taxon>Spiralia</taxon>
        <taxon>Lophotrochozoa</taxon>
        <taxon>Mollusca</taxon>
        <taxon>Bivalvia</taxon>
        <taxon>Autobranchia</taxon>
        <taxon>Pteriomorphia</taxon>
        <taxon>Ostreida</taxon>
        <taxon>Ostreoidea</taxon>
        <taxon>Ostreidae</taxon>
        <taxon>Crassostrea</taxon>
    </lineage>
</organism>
<reference evidence="3" key="1">
    <citation type="submission" date="2025-08" db="UniProtKB">
        <authorList>
            <consortium name="RefSeq"/>
        </authorList>
    </citation>
    <scope>IDENTIFICATION</scope>
    <source>
        <tissue evidence="3">Whole sample</tissue>
    </source>
</reference>
<dbReference type="GeneID" id="111112169"/>
<sequence length="591" mass="67335">MDADQPLYAGATITLAGSMILLIAFAMRHSLTGEALADLLVLLELHCLTPNLCQRNLKTFMEFFRSLKVPLQFHYYCQQCFLYHGTRKSDVCPNCNTHTKANSASYFLVIPIVSQLTSLFADGTLIPQILAYKASKPMEDGILTDICDGNLYKERFGKDGFFHQSPTKDGQLHISFQLNTDGVSLLHSSTFSIWPVYFIINELPPHLRFSRSCRIFAGLWFGFEKPDFQTFLKPFAESLHDIYYTGLAVNNLTIRGILLNGVFDAPARCLFQNMVQFNGFYGCPYCEVPGKSVQTSERGYTLSYPLNLDSQHGHHQLRTHTSLTRNAREAEEKKATGARQNAVCGVKGFSWFSVLPNFDMVRGVAIDYMHCALLGVTKMMMTLWFDKSHKEKIFSIATKISEVDNRLLKIKPPNFIARLPRSLSEVSHYKASELKNFLLCYSIPMLFGILPEDQFQHFSMLVYLVFILLQERITSEDLANCRPMLMEFVLNIPVLYSERYSTSNAHLLLHLVDKVQDLGPLWCSSCFFNFEDFNGQLRRLFHGTQHIESQIAFAVCIHQSLPKMAQSLQVGSSELDFYRKLMDGEENSKDN</sequence>
<dbReference type="RefSeq" id="XP_022305253.1">
    <property type="nucleotide sequence ID" value="XM_022449545.1"/>
</dbReference>
<dbReference type="Pfam" id="PF02992">
    <property type="entry name" value="Transposase_21"/>
    <property type="match status" value="1"/>
</dbReference>
<dbReference type="OrthoDB" id="6146209at2759"/>
<keyword evidence="1" id="KW-1133">Transmembrane helix</keyword>
<dbReference type="AlphaFoldDB" id="A0A8B8BPI9"/>
<evidence type="ECO:0000313" key="2">
    <source>
        <dbReference type="Proteomes" id="UP000694844"/>
    </source>
</evidence>
<dbReference type="PANTHER" id="PTHR46579">
    <property type="entry name" value="F5/8 TYPE C DOMAIN-CONTAINING PROTEIN-RELATED"/>
    <property type="match status" value="1"/>
</dbReference>
<protein>
    <submittedName>
        <fullName evidence="3">Uncharacterized protein LOC111112169</fullName>
    </submittedName>
</protein>
<accession>A0A8B8BPI9</accession>
<dbReference type="Proteomes" id="UP000694844">
    <property type="component" value="Chromosome 9"/>
</dbReference>
<proteinExistence type="predicted"/>
<keyword evidence="2" id="KW-1185">Reference proteome</keyword>
<evidence type="ECO:0000313" key="3">
    <source>
        <dbReference type="RefSeq" id="XP_022305253.1"/>
    </source>
</evidence>
<keyword evidence="1" id="KW-0472">Membrane</keyword>
<dbReference type="InterPro" id="IPR004242">
    <property type="entry name" value="Transposase_21"/>
</dbReference>
<dbReference type="KEGG" id="cvn:111112169"/>
<keyword evidence="1" id="KW-0812">Transmembrane</keyword>
<dbReference type="PANTHER" id="PTHR46579:SF1">
    <property type="entry name" value="F5_8 TYPE C DOMAIN-CONTAINING PROTEIN"/>
    <property type="match status" value="1"/>
</dbReference>
<name>A0A8B8BPI9_CRAVI</name>
<evidence type="ECO:0000256" key="1">
    <source>
        <dbReference type="SAM" id="Phobius"/>
    </source>
</evidence>